<organism evidence="7 8">
    <name type="scientific">Algibacter mikhailovii</name>
    <dbReference type="NCBI Taxonomy" id="425498"/>
    <lineage>
        <taxon>Bacteria</taxon>
        <taxon>Pseudomonadati</taxon>
        <taxon>Bacteroidota</taxon>
        <taxon>Flavobacteriia</taxon>
        <taxon>Flavobacteriales</taxon>
        <taxon>Flavobacteriaceae</taxon>
        <taxon>Algibacter</taxon>
    </lineage>
</organism>
<keyword evidence="4 6" id="KW-1133">Transmembrane helix</keyword>
<evidence type="ECO:0000313" key="8">
    <source>
        <dbReference type="Proteomes" id="UP000636004"/>
    </source>
</evidence>
<proteinExistence type="predicted"/>
<dbReference type="InterPro" id="IPR002797">
    <property type="entry name" value="Polysacc_synth"/>
</dbReference>
<dbReference type="PANTHER" id="PTHR30250">
    <property type="entry name" value="PST FAMILY PREDICTED COLANIC ACID TRANSPORTER"/>
    <property type="match status" value="1"/>
</dbReference>
<feature type="transmembrane region" description="Helical" evidence="6">
    <location>
        <begin position="298"/>
        <end position="318"/>
    </location>
</feature>
<protein>
    <recommendedName>
        <fullName evidence="9">Polysaccharide biosynthesis protein C-terminal domain-containing protein</fullName>
    </recommendedName>
</protein>
<feature type="transmembrane region" description="Helical" evidence="6">
    <location>
        <begin position="401"/>
        <end position="420"/>
    </location>
</feature>
<dbReference type="EMBL" id="BMWZ01000011">
    <property type="protein sequence ID" value="GGZ93173.1"/>
    <property type="molecule type" value="Genomic_DNA"/>
</dbReference>
<evidence type="ECO:0008006" key="9">
    <source>
        <dbReference type="Google" id="ProtNLM"/>
    </source>
</evidence>
<evidence type="ECO:0000313" key="7">
    <source>
        <dbReference type="EMBL" id="GGZ93173.1"/>
    </source>
</evidence>
<feature type="transmembrane region" description="Helical" evidence="6">
    <location>
        <begin position="43"/>
        <end position="63"/>
    </location>
</feature>
<feature type="transmembrane region" description="Helical" evidence="6">
    <location>
        <begin position="338"/>
        <end position="356"/>
    </location>
</feature>
<evidence type="ECO:0000256" key="3">
    <source>
        <dbReference type="ARBA" id="ARBA00022692"/>
    </source>
</evidence>
<feature type="transmembrane region" description="Helical" evidence="6">
    <location>
        <begin position="179"/>
        <end position="197"/>
    </location>
</feature>
<feature type="transmembrane region" description="Helical" evidence="6">
    <location>
        <begin position="152"/>
        <end position="173"/>
    </location>
</feature>
<dbReference type="InterPro" id="IPR050833">
    <property type="entry name" value="Poly_Biosynth_Transport"/>
</dbReference>
<evidence type="ECO:0000256" key="5">
    <source>
        <dbReference type="ARBA" id="ARBA00023136"/>
    </source>
</evidence>
<evidence type="ECO:0000256" key="2">
    <source>
        <dbReference type="ARBA" id="ARBA00022475"/>
    </source>
</evidence>
<feature type="transmembrane region" description="Helical" evidence="6">
    <location>
        <begin position="377"/>
        <end position="395"/>
    </location>
</feature>
<keyword evidence="3 6" id="KW-0812">Transmembrane</keyword>
<dbReference type="Pfam" id="PF01943">
    <property type="entry name" value="Polysacc_synt"/>
    <property type="match status" value="1"/>
</dbReference>
<keyword evidence="5 6" id="KW-0472">Membrane</keyword>
<dbReference type="Proteomes" id="UP000636004">
    <property type="component" value="Unassembled WGS sequence"/>
</dbReference>
<keyword evidence="8" id="KW-1185">Reference proteome</keyword>
<dbReference type="PANTHER" id="PTHR30250:SF11">
    <property type="entry name" value="O-ANTIGEN TRANSPORTER-RELATED"/>
    <property type="match status" value="1"/>
</dbReference>
<dbReference type="RefSeq" id="WP_189362692.1">
    <property type="nucleotide sequence ID" value="NZ_BMWZ01000011.1"/>
</dbReference>
<feature type="transmembrane region" description="Helical" evidence="6">
    <location>
        <begin position="117"/>
        <end position="140"/>
    </location>
</feature>
<feature type="transmembrane region" description="Helical" evidence="6">
    <location>
        <begin position="217"/>
        <end position="234"/>
    </location>
</feature>
<keyword evidence="2" id="KW-1003">Cell membrane</keyword>
<evidence type="ECO:0000256" key="4">
    <source>
        <dbReference type="ARBA" id="ARBA00022989"/>
    </source>
</evidence>
<evidence type="ECO:0000256" key="6">
    <source>
        <dbReference type="SAM" id="Phobius"/>
    </source>
</evidence>
<feature type="transmembrane region" description="Helical" evidence="6">
    <location>
        <begin position="84"/>
        <end position="105"/>
    </location>
</feature>
<reference evidence="7" key="2">
    <citation type="submission" date="2020-09" db="EMBL/GenBank/DDBJ databases">
        <authorList>
            <person name="Sun Q."/>
            <person name="Kim S."/>
        </authorList>
    </citation>
    <scope>NUCLEOTIDE SEQUENCE</scope>
    <source>
        <strain evidence="7">KCTC 12710</strain>
    </source>
</reference>
<feature type="transmembrane region" description="Helical" evidence="6">
    <location>
        <begin position="14"/>
        <end position="37"/>
    </location>
</feature>
<gene>
    <name evidence="7" type="ORF">GCM10007028_34500</name>
</gene>
<sequence length="460" mass="51050">MNAIFLKIIKEDNFLSLAGNIVIAAMGFMGFALLARVLEINAFAQWVLFISGGSLVEMLRFGITNNGLVRFLSGASKNDRDQLIGSNALVSLIATVLIVIIIVAIRHVFNASISESGYVLFFTWYPVLAFVNLPWNNALVVLQAKMEYGKILIIKTINSGLFFFFLVLNSLWLELSIEWLVSGLIVVNLISSTVCILKNWDGFKLILKTKKATTKMLLNFGKYSTFTLIGTNLLRNADVIIISISPLGNAAVALFSIALKLTELQQIPLRSFTATAFPKMSKASLEGRIKDVQHLFHVYSGALTYLFIFMSLFTFIFAEEFVMLISGDQYLSPNYSDFNIVTLVRILTVYGVLLPIDRMTGIGLDSINKPNINALKVLIMLTTNIIGDLIAVYLFESLNLVALSTLVFTCIGIGIGSFFLNQQFKISLAAIVKNGNRFYKNLWVKAQVICNAFEISNSKI</sequence>
<dbReference type="AlphaFoldDB" id="A0A918RDR7"/>
<reference evidence="7" key="1">
    <citation type="journal article" date="2014" name="Int. J. Syst. Evol. Microbiol.">
        <title>Complete genome sequence of Corynebacterium casei LMG S-19264T (=DSM 44701T), isolated from a smear-ripened cheese.</title>
        <authorList>
            <consortium name="US DOE Joint Genome Institute (JGI-PGF)"/>
            <person name="Walter F."/>
            <person name="Albersmeier A."/>
            <person name="Kalinowski J."/>
            <person name="Ruckert C."/>
        </authorList>
    </citation>
    <scope>NUCLEOTIDE SEQUENCE</scope>
    <source>
        <strain evidence="7">KCTC 12710</strain>
    </source>
</reference>
<comment type="subcellular location">
    <subcellularLocation>
        <location evidence="1">Cell membrane</location>
        <topology evidence="1">Multi-pass membrane protein</topology>
    </subcellularLocation>
</comment>
<name>A0A918RDR7_9FLAO</name>
<comment type="caution">
    <text evidence="7">The sequence shown here is derived from an EMBL/GenBank/DDBJ whole genome shotgun (WGS) entry which is preliminary data.</text>
</comment>
<evidence type="ECO:0000256" key="1">
    <source>
        <dbReference type="ARBA" id="ARBA00004651"/>
    </source>
</evidence>
<accession>A0A918RDR7</accession>
<dbReference type="GO" id="GO:0005886">
    <property type="term" value="C:plasma membrane"/>
    <property type="evidence" value="ECO:0007669"/>
    <property type="project" value="UniProtKB-SubCell"/>
</dbReference>
<feature type="transmembrane region" description="Helical" evidence="6">
    <location>
        <begin position="240"/>
        <end position="261"/>
    </location>
</feature>